<dbReference type="Proteomes" id="UP001597112">
    <property type="component" value="Unassembled WGS sequence"/>
</dbReference>
<evidence type="ECO:0000256" key="1">
    <source>
        <dbReference type="SAM" id="MobiDB-lite"/>
    </source>
</evidence>
<protein>
    <submittedName>
        <fullName evidence="2">Uncharacterized protein</fullName>
    </submittedName>
</protein>
<comment type="caution">
    <text evidence="2">The sequence shown here is derived from an EMBL/GenBank/DDBJ whole genome shotgun (WGS) entry which is preliminary data.</text>
</comment>
<feature type="region of interest" description="Disordered" evidence="1">
    <location>
        <begin position="58"/>
        <end position="91"/>
    </location>
</feature>
<organism evidence="2 3">
    <name type="scientific">Ohtaekwangia kribbensis</name>
    <dbReference type="NCBI Taxonomy" id="688913"/>
    <lineage>
        <taxon>Bacteria</taxon>
        <taxon>Pseudomonadati</taxon>
        <taxon>Bacteroidota</taxon>
        <taxon>Cytophagia</taxon>
        <taxon>Cytophagales</taxon>
        <taxon>Fulvivirgaceae</taxon>
        <taxon>Ohtaekwangia</taxon>
    </lineage>
</organism>
<keyword evidence="3" id="KW-1185">Reference proteome</keyword>
<evidence type="ECO:0000313" key="3">
    <source>
        <dbReference type="Proteomes" id="UP001597112"/>
    </source>
</evidence>
<gene>
    <name evidence="2" type="ORF">ACFQ21_16065</name>
</gene>
<accession>A0ABW3K784</accession>
<dbReference type="RefSeq" id="WP_377580297.1">
    <property type="nucleotide sequence ID" value="NZ_JBHTKA010000007.1"/>
</dbReference>
<dbReference type="EMBL" id="JBHTKA010000007">
    <property type="protein sequence ID" value="MFD1000842.1"/>
    <property type="molecule type" value="Genomic_DNA"/>
</dbReference>
<reference evidence="3" key="1">
    <citation type="journal article" date="2019" name="Int. J. Syst. Evol. Microbiol.">
        <title>The Global Catalogue of Microorganisms (GCM) 10K type strain sequencing project: providing services to taxonomists for standard genome sequencing and annotation.</title>
        <authorList>
            <consortium name="The Broad Institute Genomics Platform"/>
            <consortium name="The Broad Institute Genome Sequencing Center for Infectious Disease"/>
            <person name="Wu L."/>
            <person name="Ma J."/>
        </authorList>
    </citation>
    <scope>NUCLEOTIDE SEQUENCE [LARGE SCALE GENOMIC DNA]</scope>
    <source>
        <strain evidence="3">CCUG 58938</strain>
    </source>
</reference>
<evidence type="ECO:0000313" key="2">
    <source>
        <dbReference type="EMBL" id="MFD1000842.1"/>
    </source>
</evidence>
<feature type="compositionally biased region" description="Basic and acidic residues" evidence="1">
    <location>
        <begin position="82"/>
        <end position="91"/>
    </location>
</feature>
<sequence>MDKTKTSKKALQGLINDSLREAISSLELPEAGKKVKKLLHRNSKKLASVYADILKREEKKKKKAEKGVESNAKSKGKKSKKEKTGKTEVVA</sequence>
<name>A0ABW3K784_9BACT</name>
<proteinExistence type="predicted"/>